<keyword evidence="4 6" id="KW-1133">Transmembrane helix</keyword>
<dbReference type="Proteomes" id="UP001152321">
    <property type="component" value="Unassembled WGS sequence"/>
</dbReference>
<evidence type="ECO:0000256" key="1">
    <source>
        <dbReference type="ARBA" id="ARBA00004651"/>
    </source>
</evidence>
<keyword evidence="2" id="KW-1003">Cell membrane</keyword>
<comment type="subcellular location">
    <subcellularLocation>
        <location evidence="1">Cell membrane</location>
        <topology evidence="1">Multi-pass membrane protein</topology>
    </subcellularLocation>
</comment>
<sequence length="616" mass="71011">MKCKWTTAWFGFIFMYFFFEVLSKDNSNPFYVTTESIAIVFASLLLMVAIAEGGFFIFRNRTSLQVALSLFIFIYSALGFYHFRTDSVFDFSIIADHWKFLLHPGTFSQSASVINNTFKGPQIFWTCVFVIATWFIVGYDKDKARQGAKWSIPVFIGTLVILLFVVPFPQDEVTSFAKTAVFRIFPFKTAFQAKYKPKDTREYPLVREFTATHGAKERPHVFIVFVESFNANFVESKSPNGKEFTPFYNSLIPQGLYFENFYGQSIQTGRAHFAALCGLTSSVFGKEFSEFVGNRFHCLPQILKENGYDTVFSKANEDVHFDNTFNFTTSHGYRVMNSMGKGCEKEKSGACWGWGIHDDIFYKRFFEYLEANHKKGPVFGTLATISSHMPFNEVPAAERYIYPEPKKRLEKYSNAIRVSDEYLKTFFSELKKSPYYKNSIVIVTGDHSFPMGEHKNFASESFAYEENFKTPLLILDFRDERKIQPGRVKEAYSQLNLAPAVLDMVGISTQVHFIGDSLLAPPPKYIPLLQPYGGVYFAIVKYPMKYVLYDRTGDEYLYDLSKDPHEENNLIDDWDDEASLEGFRKEVGKVWFNYDLMVQDRIWPKSRAVADGVKEL</sequence>
<evidence type="ECO:0000313" key="9">
    <source>
        <dbReference type="Proteomes" id="UP001152321"/>
    </source>
</evidence>
<proteinExistence type="predicted"/>
<comment type="caution">
    <text evidence="8">The sequence shown here is derived from an EMBL/GenBank/DDBJ whole genome shotgun (WGS) entry which is preliminary data.</text>
</comment>
<dbReference type="PANTHER" id="PTHR47371">
    <property type="entry name" value="LIPOTEICHOIC ACID SYNTHASE"/>
    <property type="match status" value="1"/>
</dbReference>
<feature type="transmembrane region" description="Helical" evidence="6">
    <location>
        <begin position="122"/>
        <end position="139"/>
    </location>
</feature>
<dbReference type="InterPro" id="IPR017850">
    <property type="entry name" value="Alkaline_phosphatase_core_sf"/>
</dbReference>
<dbReference type="EMBL" id="JANRMI010000004">
    <property type="protein sequence ID" value="MDG0817338.1"/>
    <property type="molecule type" value="Genomic_DNA"/>
</dbReference>
<evidence type="ECO:0000313" key="8">
    <source>
        <dbReference type="EMBL" id="MDG0817338.1"/>
    </source>
</evidence>
<feature type="transmembrane region" description="Helical" evidence="6">
    <location>
        <begin position="65"/>
        <end position="83"/>
    </location>
</feature>
<dbReference type="Pfam" id="PF00884">
    <property type="entry name" value="Sulfatase"/>
    <property type="match status" value="1"/>
</dbReference>
<accession>A0ABT6DQB4</accession>
<evidence type="ECO:0000256" key="3">
    <source>
        <dbReference type="ARBA" id="ARBA00022692"/>
    </source>
</evidence>
<dbReference type="CDD" id="cd16015">
    <property type="entry name" value="LTA_synthase"/>
    <property type="match status" value="1"/>
</dbReference>
<protein>
    <submittedName>
        <fullName evidence="8">Sulfatase-like hydrolase/transferase</fullName>
    </submittedName>
</protein>
<gene>
    <name evidence="8" type="ORF">NWE73_13235</name>
</gene>
<evidence type="ECO:0000256" key="5">
    <source>
        <dbReference type="ARBA" id="ARBA00023136"/>
    </source>
</evidence>
<keyword evidence="9" id="KW-1185">Reference proteome</keyword>
<keyword evidence="3 6" id="KW-0812">Transmembrane</keyword>
<feature type="transmembrane region" description="Helical" evidence="6">
    <location>
        <begin position="151"/>
        <end position="169"/>
    </location>
</feature>
<keyword evidence="5 6" id="KW-0472">Membrane</keyword>
<reference evidence="8" key="1">
    <citation type="submission" date="2022-08" db="EMBL/GenBank/DDBJ databases">
        <title>Novel Bdellovibrio Species Isolated from Svalbard: Designation Bdellovibrio svalbardensis.</title>
        <authorList>
            <person name="Mitchell R.J."/>
            <person name="Choi S.Y."/>
        </authorList>
    </citation>
    <scope>NUCLEOTIDE SEQUENCE</scope>
    <source>
        <strain evidence="8">PAP01</strain>
    </source>
</reference>
<dbReference type="PANTHER" id="PTHR47371:SF3">
    <property type="entry name" value="PHOSPHOGLYCEROL TRANSFERASE I"/>
    <property type="match status" value="1"/>
</dbReference>
<evidence type="ECO:0000256" key="4">
    <source>
        <dbReference type="ARBA" id="ARBA00022989"/>
    </source>
</evidence>
<evidence type="ECO:0000259" key="7">
    <source>
        <dbReference type="Pfam" id="PF00884"/>
    </source>
</evidence>
<dbReference type="SUPFAM" id="SSF53649">
    <property type="entry name" value="Alkaline phosphatase-like"/>
    <property type="match status" value="1"/>
</dbReference>
<evidence type="ECO:0000256" key="2">
    <source>
        <dbReference type="ARBA" id="ARBA00022475"/>
    </source>
</evidence>
<evidence type="ECO:0000256" key="6">
    <source>
        <dbReference type="SAM" id="Phobius"/>
    </source>
</evidence>
<dbReference type="InterPro" id="IPR000917">
    <property type="entry name" value="Sulfatase_N"/>
</dbReference>
<organism evidence="8 9">
    <name type="scientific">Bdellovibrio svalbardensis</name>
    <dbReference type="NCBI Taxonomy" id="2972972"/>
    <lineage>
        <taxon>Bacteria</taxon>
        <taxon>Pseudomonadati</taxon>
        <taxon>Bdellovibrionota</taxon>
        <taxon>Bdellovibrionia</taxon>
        <taxon>Bdellovibrionales</taxon>
        <taxon>Pseudobdellovibrionaceae</taxon>
        <taxon>Bdellovibrio</taxon>
    </lineage>
</organism>
<dbReference type="RefSeq" id="WP_277578816.1">
    <property type="nucleotide sequence ID" value="NZ_JANRMI010000004.1"/>
</dbReference>
<name>A0ABT6DQB4_9BACT</name>
<dbReference type="Gene3D" id="3.40.720.10">
    <property type="entry name" value="Alkaline Phosphatase, subunit A"/>
    <property type="match status" value="1"/>
</dbReference>
<dbReference type="InterPro" id="IPR050448">
    <property type="entry name" value="OpgB/LTA_synthase_biosynth"/>
</dbReference>
<feature type="domain" description="Sulfatase N-terminal" evidence="7">
    <location>
        <begin position="219"/>
        <end position="507"/>
    </location>
</feature>
<feature type="transmembrane region" description="Helical" evidence="6">
    <location>
        <begin position="39"/>
        <end position="58"/>
    </location>
</feature>